<keyword evidence="7" id="KW-0436">Ligase</keyword>
<keyword evidence="8" id="KW-1185">Reference proteome</keyword>
<dbReference type="InterPro" id="IPR051533">
    <property type="entry name" value="WaaL-like"/>
</dbReference>
<keyword evidence="3 5" id="KW-1133">Transmembrane helix</keyword>
<dbReference type="InterPro" id="IPR007016">
    <property type="entry name" value="O-antigen_ligase-rel_domated"/>
</dbReference>
<dbReference type="GO" id="GO:0016874">
    <property type="term" value="F:ligase activity"/>
    <property type="evidence" value="ECO:0007669"/>
    <property type="project" value="UniProtKB-KW"/>
</dbReference>
<dbReference type="Proteomes" id="UP000542776">
    <property type="component" value="Unassembled WGS sequence"/>
</dbReference>
<accession>A0A7W6H698</accession>
<feature type="transmembrane region" description="Helical" evidence="5">
    <location>
        <begin position="259"/>
        <end position="282"/>
    </location>
</feature>
<comment type="caution">
    <text evidence="7">The sequence shown here is derived from an EMBL/GenBank/DDBJ whole genome shotgun (WGS) entry which is preliminary data.</text>
</comment>
<feature type="transmembrane region" description="Helical" evidence="5">
    <location>
        <begin position="64"/>
        <end position="81"/>
    </location>
</feature>
<feature type="transmembrane region" description="Helical" evidence="5">
    <location>
        <begin position="88"/>
        <end position="106"/>
    </location>
</feature>
<feature type="transmembrane region" description="Helical" evidence="5">
    <location>
        <begin position="236"/>
        <end position="252"/>
    </location>
</feature>
<keyword evidence="4 5" id="KW-0472">Membrane</keyword>
<evidence type="ECO:0000256" key="3">
    <source>
        <dbReference type="ARBA" id="ARBA00022989"/>
    </source>
</evidence>
<name>A0A7W6H698_9HYPH</name>
<dbReference type="AlphaFoldDB" id="A0A7W6H698"/>
<dbReference type="RefSeq" id="WP_183200905.1">
    <property type="nucleotide sequence ID" value="NZ_JACIEK010000009.1"/>
</dbReference>
<evidence type="ECO:0000256" key="1">
    <source>
        <dbReference type="ARBA" id="ARBA00004141"/>
    </source>
</evidence>
<organism evidence="7 8">
    <name type="scientific">Aureimonas pseudogalii</name>
    <dbReference type="NCBI Taxonomy" id="1744844"/>
    <lineage>
        <taxon>Bacteria</taxon>
        <taxon>Pseudomonadati</taxon>
        <taxon>Pseudomonadota</taxon>
        <taxon>Alphaproteobacteria</taxon>
        <taxon>Hyphomicrobiales</taxon>
        <taxon>Aurantimonadaceae</taxon>
        <taxon>Aureimonas</taxon>
    </lineage>
</organism>
<evidence type="ECO:0000256" key="5">
    <source>
        <dbReference type="SAM" id="Phobius"/>
    </source>
</evidence>
<gene>
    <name evidence="7" type="ORF">GGR04_003231</name>
</gene>
<feature type="transmembrane region" description="Helical" evidence="5">
    <location>
        <begin position="392"/>
        <end position="411"/>
    </location>
</feature>
<proteinExistence type="predicted"/>
<dbReference type="PANTHER" id="PTHR37422:SF21">
    <property type="entry name" value="EXOQ-LIKE PROTEIN"/>
    <property type="match status" value="1"/>
</dbReference>
<sequence>MTSTTPSSFALDRTPEIVASPRALSDLGRTALATLMLSCLWVTMQPFQTKFVEGATSGSPVNQLGYGLLALVGGLVLLTATPRPALRALASPVWIVMALVLVQSAAHSPTPDASLRAVLFALAAMTSATAVLCLTPSVAAFRLVLAGAALAVLGLCYGGIVALPGAAIHDASGPEAAHAGLWRGVYPHKNMAGPVMATLFFAGLYLLRCRWRLVGGAIAVLAAIFAIQTGSKTTAALLPAVAVLVTFGRMFGGRILPVAALAVLLAAMALLTLGAAISPVLYDGLQWILPGTTFTGRLDLWRFAIGVLGDRGWTGLGFESFWATPVVKGAEISMELSWDPRGIVNAHNGFLDVAIALGWPGLACAVAVIVVLPFRDFLRIGRGREEVRLGDFFLMVLAFSLLNAMLESFLFSRNNPVWISTWLAIVGLRLLATRDVADRR</sequence>
<feature type="transmembrane region" description="Helical" evidence="5">
    <location>
        <begin position="417"/>
        <end position="437"/>
    </location>
</feature>
<evidence type="ECO:0000259" key="6">
    <source>
        <dbReference type="Pfam" id="PF04932"/>
    </source>
</evidence>
<evidence type="ECO:0000313" key="7">
    <source>
        <dbReference type="EMBL" id="MBB3999362.1"/>
    </source>
</evidence>
<feature type="transmembrane region" description="Helical" evidence="5">
    <location>
        <begin position="118"/>
        <end position="136"/>
    </location>
</feature>
<dbReference type="GO" id="GO:0016020">
    <property type="term" value="C:membrane"/>
    <property type="evidence" value="ECO:0007669"/>
    <property type="project" value="UniProtKB-SubCell"/>
</dbReference>
<comment type="subcellular location">
    <subcellularLocation>
        <location evidence="1">Membrane</location>
        <topology evidence="1">Multi-pass membrane protein</topology>
    </subcellularLocation>
</comment>
<evidence type="ECO:0000256" key="4">
    <source>
        <dbReference type="ARBA" id="ARBA00023136"/>
    </source>
</evidence>
<dbReference type="Pfam" id="PF04932">
    <property type="entry name" value="Wzy_C"/>
    <property type="match status" value="1"/>
</dbReference>
<reference evidence="7 8" key="1">
    <citation type="submission" date="2020-08" db="EMBL/GenBank/DDBJ databases">
        <title>Genomic Encyclopedia of Type Strains, Phase IV (KMG-IV): sequencing the most valuable type-strain genomes for metagenomic binning, comparative biology and taxonomic classification.</title>
        <authorList>
            <person name="Goeker M."/>
        </authorList>
    </citation>
    <scope>NUCLEOTIDE SEQUENCE [LARGE SCALE GENOMIC DNA]</scope>
    <source>
        <strain evidence="7 8">DSM 102238</strain>
    </source>
</reference>
<evidence type="ECO:0000256" key="2">
    <source>
        <dbReference type="ARBA" id="ARBA00022692"/>
    </source>
</evidence>
<feature type="transmembrane region" description="Helical" evidence="5">
    <location>
        <begin position="353"/>
        <end position="372"/>
    </location>
</feature>
<feature type="transmembrane region" description="Helical" evidence="5">
    <location>
        <begin position="213"/>
        <end position="230"/>
    </location>
</feature>
<feature type="transmembrane region" description="Helical" evidence="5">
    <location>
        <begin position="188"/>
        <end position="206"/>
    </location>
</feature>
<protein>
    <submittedName>
        <fullName evidence="7">O-antigen ligase</fullName>
    </submittedName>
</protein>
<keyword evidence="2 5" id="KW-0812">Transmembrane</keyword>
<feature type="transmembrane region" description="Helical" evidence="5">
    <location>
        <begin position="143"/>
        <end position="168"/>
    </location>
</feature>
<feature type="domain" description="O-antigen ligase-related" evidence="6">
    <location>
        <begin position="218"/>
        <end position="365"/>
    </location>
</feature>
<dbReference type="PANTHER" id="PTHR37422">
    <property type="entry name" value="TEICHURONIC ACID BIOSYNTHESIS PROTEIN TUAE"/>
    <property type="match status" value="1"/>
</dbReference>
<evidence type="ECO:0000313" key="8">
    <source>
        <dbReference type="Proteomes" id="UP000542776"/>
    </source>
</evidence>
<dbReference type="EMBL" id="JACIEK010000009">
    <property type="protein sequence ID" value="MBB3999362.1"/>
    <property type="molecule type" value="Genomic_DNA"/>
</dbReference>